<organism evidence="1 2">
    <name type="scientific">Collybia nuda</name>
    <dbReference type="NCBI Taxonomy" id="64659"/>
    <lineage>
        <taxon>Eukaryota</taxon>
        <taxon>Fungi</taxon>
        <taxon>Dikarya</taxon>
        <taxon>Basidiomycota</taxon>
        <taxon>Agaricomycotina</taxon>
        <taxon>Agaricomycetes</taxon>
        <taxon>Agaricomycetidae</taxon>
        <taxon>Agaricales</taxon>
        <taxon>Tricholomatineae</taxon>
        <taxon>Clitocybaceae</taxon>
        <taxon>Collybia</taxon>
    </lineage>
</organism>
<comment type="caution">
    <text evidence="1">The sequence shown here is derived from an EMBL/GenBank/DDBJ whole genome shotgun (WGS) entry which is preliminary data.</text>
</comment>
<protein>
    <submittedName>
        <fullName evidence="1">Uncharacterized protein</fullName>
    </submittedName>
</protein>
<evidence type="ECO:0000313" key="1">
    <source>
        <dbReference type="EMBL" id="KAF9457716.1"/>
    </source>
</evidence>
<gene>
    <name evidence="1" type="ORF">BDZ94DRAFT_1301720</name>
</gene>
<dbReference type="AlphaFoldDB" id="A0A9P6C9U8"/>
<accession>A0A9P6C9U8</accession>
<sequence>MADYKDKFFSDDRAHHYINDYEMRPTDFVVSPYHIIHQYGHYAKYQSELLNPQPIGREWHSIFKVYSTTGANHILSTPLNSGLRLVPMLRKLVKRETIQINRTIDDGQGDSETGEMPIFLPDREGVWENQTCGECFLRPILKMPFKGTWSAGTAIYIYFITTNQFSGTGGIVVPTACNFTLDDHHAGYFLHIPDITQNINYNVLGFSRTNLPNTNHTIEISTGDIDFHATMIFDSATYTFVGFVIYENNGGVLLSSQPSQTHKPPVAAILGDPFRAPYPKKASQAEQLQNNPTRQLTQNTFHNANLFSASGGSRLRISSVAASANTREEFSAFDKIYRFHTPNANPALAPGNGEECIASTLL</sequence>
<evidence type="ECO:0000313" key="2">
    <source>
        <dbReference type="Proteomes" id="UP000807353"/>
    </source>
</evidence>
<name>A0A9P6C9U8_9AGAR</name>
<dbReference type="EMBL" id="MU150361">
    <property type="protein sequence ID" value="KAF9457716.1"/>
    <property type="molecule type" value="Genomic_DNA"/>
</dbReference>
<dbReference type="OrthoDB" id="3270641at2759"/>
<dbReference type="Proteomes" id="UP000807353">
    <property type="component" value="Unassembled WGS sequence"/>
</dbReference>
<keyword evidence="2" id="KW-1185">Reference proteome</keyword>
<reference evidence="1" key="1">
    <citation type="submission" date="2020-11" db="EMBL/GenBank/DDBJ databases">
        <authorList>
            <consortium name="DOE Joint Genome Institute"/>
            <person name="Ahrendt S."/>
            <person name="Riley R."/>
            <person name="Andreopoulos W."/>
            <person name="Labutti K."/>
            <person name="Pangilinan J."/>
            <person name="Ruiz-Duenas F.J."/>
            <person name="Barrasa J.M."/>
            <person name="Sanchez-Garcia M."/>
            <person name="Camarero S."/>
            <person name="Miyauchi S."/>
            <person name="Serrano A."/>
            <person name="Linde D."/>
            <person name="Babiker R."/>
            <person name="Drula E."/>
            <person name="Ayuso-Fernandez I."/>
            <person name="Pacheco R."/>
            <person name="Padilla G."/>
            <person name="Ferreira P."/>
            <person name="Barriuso J."/>
            <person name="Kellner H."/>
            <person name="Castanera R."/>
            <person name="Alfaro M."/>
            <person name="Ramirez L."/>
            <person name="Pisabarro A.G."/>
            <person name="Kuo A."/>
            <person name="Tritt A."/>
            <person name="Lipzen A."/>
            <person name="He G."/>
            <person name="Yan M."/>
            <person name="Ng V."/>
            <person name="Cullen D."/>
            <person name="Martin F."/>
            <person name="Rosso M.-N."/>
            <person name="Henrissat B."/>
            <person name="Hibbett D."/>
            <person name="Martinez A.T."/>
            <person name="Grigoriev I.V."/>
        </authorList>
    </citation>
    <scope>NUCLEOTIDE SEQUENCE</scope>
    <source>
        <strain evidence="1">CBS 247.69</strain>
    </source>
</reference>
<proteinExistence type="predicted"/>